<keyword evidence="10 13" id="KW-0143">Chaperone</keyword>
<evidence type="ECO:0000313" key="16">
    <source>
        <dbReference type="EMBL" id="EPD12305.1"/>
    </source>
</evidence>
<dbReference type="FunFam" id="1.10.8.60:FF:000017">
    <property type="entry name" value="ATP-dependent chaperone ClpB"/>
    <property type="match status" value="1"/>
</dbReference>
<keyword evidence="8 14" id="KW-0346">Stress response</keyword>
<protein>
    <recommendedName>
        <fullName evidence="3 14">Chaperone protein ClpB</fullName>
    </recommendedName>
</protein>
<dbReference type="GO" id="GO:0034605">
    <property type="term" value="P:cellular response to heat"/>
    <property type="evidence" value="ECO:0007669"/>
    <property type="project" value="TreeGrafter"/>
</dbReference>
<dbReference type="GO" id="GO:0005524">
    <property type="term" value="F:ATP binding"/>
    <property type="evidence" value="ECO:0007669"/>
    <property type="project" value="UniProtKB-UniRule"/>
</dbReference>
<dbReference type="Gene3D" id="1.10.1780.10">
    <property type="entry name" value="Clp, N-terminal domain"/>
    <property type="match status" value="1"/>
</dbReference>
<feature type="coiled-coil region" evidence="14">
    <location>
        <begin position="412"/>
        <end position="492"/>
    </location>
</feature>
<keyword evidence="16" id="KW-0645">Protease</keyword>
<evidence type="ECO:0000256" key="11">
    <source>
        <dbReference type="ARBA" id="ARBA00026057"/>
    </source>
</evidence>
<evidence type="ECO:0000256" key="8">
    <source>
        <dbReference type="ARBA" id="ARBA00023016"/>
    </source>
</evidence>
<dbReference type="FunFam" id="3.40.50.300:FF:000120">
    <property type="entry name" value="ATP-dependent chaperone ClpB"/>
    <property type="match status" value="1"/>
</dbReference>
<evidence type="ECO:0000256" key="9">
    <source>
        <dbReference type="ARBA" id="ARBA00023054"/>
    </source>
</evidence>
<evidence type="ECO:0000256" key="3">
    <source>
        <dbReference type="ARBA" id="ARBA00017574"/>
    </source>
</evidence>
<dbReference type="InterPro" id="IPR019489">
    <property type="entry name" value="Clp_ATPase_C"/>
</dbReference>
<dbReference type="InterPro" id="IPR041546">
    <property type="entry name" value="ClpA/ClpB_AAA_lid"/>
</dbReference>
<organism evidence="16 17">
    <name type="scientific">Cycloclasticus pugetii</name>
    <dbReference type="NCBI Taxonomy" id="34068"/>
    <lineage>
        <taxon>Bacteria</taxon>
        <taxon>Pseudomonadati</taxon>
        <taxon>Pseudomonadota</taxon>
        <taxon>Gammaproteobacteria</taxon>
        <taxon>Thiotrichales</taxon>
        <taxon>Piscirickettsiaceae</taxon>
        <taxon>Cycloclasticus</taxon>
    </lineage>
</organism>
<evidence type="ECO:0000256" key="4">
    <source>
        <dbReference type="ARBA" id="ARBA00022490"/>
    </source>
</evidence>
<dbReference type="InterPro" id="IPR027417">
    <property type="entry name" value="P-loop_NTPase"/>
</dbReference>
<dbReference type="NCBIfam" id="NF008118">
    <property type="entry name" value="PRK10865.1"/>
    <property type="match status" value="1"/>
</dbReference>
<dbReference type="EMBL" id="ASHL01000012">
    <property type="protein sequence ID" value="EPD12305.1"/>
    <property type="molecule type" value="Genomic_DNA"/>
</dbReference>
<dbReference type="GO" id="GO:0008233">
    <property type="term" value="F:peptidase activity"/>
    <property type="evidence" value="ECO:0007669"/>
    <property type="project" value="UniProtKB-KW"/>
</dbReference>
<comment type="caution">
    <text evidence="16">The sequence shown here is derived from an EMBL/GenBank/DDBJ whole genome shotgun (WGS) entry which is preliminary data.</text>
</comment>
<dbReference type="InterPro" id="IPR001270">
    <property type="entry name" value="ClpA/B"/>
</dbReference>
<dbReference type="InterPro" id="IPR004176">
    <property type="entry name" value="Clp_R_N"/>
</dbReference>
<evidence type="ECO:0000256" key="2">
    <source>
        <dbReference type="ARBA" id="ARBA00008675"/>
    </source>
</evidence>
<sequence length="859" mass="95583">MRMDKLTSQFQVALSDAQSLALGKDHQFIEPAHVLVAMLDQQGASVRHLLQLAGVNVNQLRSSLGETIDRIATVEGAAGDVQMSNDLGRLLNITDQLAQKRQDAYISSELFVLAALEDKGSAGKALQQAGATKSVLEKAIDDIRGGEAVNDQNAEENRQALEKYSIDLTERAEQGKLDPVIGRDEEIRRTIQVLQRRTKNNPVLIGEPGVGKTAIVEGLAQRIVNGEVPENLKSKRLLSLDMAALIAGAKFRGEFEERLKAVLNDVSKQEGQVILFIDELHTMVGAGKGDGAMDAGNMLKPALARGDLHCVGATTLDEYRQYIEKDAALERRFQKVLVDEPSVEDTIAILRGLKERYEVHHSVDITDPAIVSAAVLSHRYITDRQLPDKAIDLIDESASRIRMEMDSKPESMDRLERRLIQLKIEREALKKETDDASIKRLQLLETEIDQLDKEYADLEEVWKSEKAAMQGSAQHKEELEKVKLEMETARRAGDLTRMSELQYGEIPRLEKAIQEAEEGSGEQDFTLLRNKVTEEEIAEVVSKWTGIPVSKMLEGEREKLLQMEAGLSDRVIGQEEAVKAVSDAIRRSRAGLSDPNRPNGSFLFLGPTGVGKTELCKALAEFLFDTEEAIVRIDMSEFMEKHSVARLIGAPPGYVGYEEGGYLTEAVRRKPYSVILMDEVEKAHADVFNILLQVLDDGRLTDGQGRTVDFRNTVIVMTSNLGSDRIQELAGEANYNEMKSAVMEVVGQHFRPEFINRIDESVVFHPLGRTQIRAITTLQVDILRQRLQDRDIELVVSEAALDKLGEAGFDPVYGARPLKRAIQQRLENELAQDLLAGKFVPGDVVDIDVQDDALVFKKR</sequence>
<dbReference type="CDD" id="cd00009">
    <property type="entry name" value="AAA"/>
    <property type="match status" value="1"/>
</dbReference>
<dbReference type="Pfam" id="PF10431">
    <property type="entry name" value="ClpB_D2-small"/>
    <property type="match status" value="1"/>
</dbReference>
<comment type="similarity">
    <text evidence="2 13">Belongs to the ClpA/ClpB family.</text>
</comment>
<dbReference type="SUPFAM" id="SSF81923">
    <property type="entry name" value="Double Clp-N motif"/>
    <property type="match status" value="1"/>
</dbReference>
<comment type="subunit">
    <text evidence="14">Homohexamer; The oligomerization is ATP-dependent.</text>
</comment>
<dbReference type="GO" id="GO:0006508">
    <property type="term" value="P:proteolysis"/>
    <property type="evidence" value="ECO:0007669"/>
    <property type="project" value="UniProtKB-KW"/>
</dbReference>
<dbReference type="PROSITE" id="PS51903">
    <property type="entry name" value="CLP_R"/>
    <property type="match status" value="1"/>
</dbReference>
<dbReference type="GO" id="GO:0042802">
    <property type="term" value="F:identical protein binding"/>
    <property type="evidence" value="ECO:0007669"/>
    <property type="project" value="UniProtKB-ARBA"/>
</dbReference>
<dbReference type="SMART" id="SM00382">
    <property type="entry name" value="AAA"/>
    <property type="match status" value="2"/>
</dbReference>
<accession>A0AB33YYN8</accession>
<dbReference type="Gene3D" id="3.40.50.300">
    <property type="entry name" value="P-loop containing nucleotide triphosphate hydrolases"/>
    <property type="match status" value="3"/>
</dbReference>
<dbReference type="InterPro" id="IPR036628">
    <property type="entry name" value="Clp_N_dom_sf"/>
</dbReference>
<dbReference type="PROSITE" id="PS00871">
    <property type="entry name" value="CLPAB_2"/>
    <property type="match status" value="1"/>
</dbReference>
<evidence type="ECO:0000256" key="5">
    <source>
        <dbReference type="ARBA" id="ARBA00022737"/>
    </source>
</evidence>
<dbReference type="InterPro" id="IPR028299">
    <property type="entry name" value="ClpA/B_CS2"/>
</dbReference>
<dbReference type="AlphaFoldDB" id="A0AB33YYN8"/>
<dbReference type="Pfam" id="PF17871">
    <property type="entry name" value="AAA_lid_9"/>
    <property type="match status" value="1"/>
</dbReference>
<comment type="subunit">
    <text evidence="11">Homohexamer. The oligomerization is ATP-dependent.</text>
</comment>
<keyword evidence="17" id="KW-1185">Reference proteome</keyword>
<dbReference type="GO" id="GO:0042026">
    <property type="term" value="P:protein refolding"/>
    <property type="evidence" value="ECO:0007669"/>
    <property type="project" value="UniProtKB-UniRule"/>
</dbReference>
<dbReference type="RefSeq" id="WP_016390999.1">
    <property type="nucleotide sequence ID" value="NZ_KE646811.1"/>
</dbReference>
<dbReference type="Pfam" id="PF00004">
    <property type="entry name" value="AAA"/>
    <property type="match status" value="1"/>
</dbReference>
<reference evidence="16 17" key="1">
    <citation type="journal article" date="2013" name="Genome Announc.">
        <title>Genome Sequence of the Pyrene- and Fluoranthene-Degrading Bacterium Cycloclasticus sp. Strain PY97M.</title>
        <authorList>
            <person name="Cui Z."/>
            <person name="Xu G."/>
            <person name="Li Q."/>
            <person name="Gao W."/>
            <person name="Zheng L."/>
        </authorList>
    </citation>
    <scope>NUCLEOTIDE SEQUENCE [LARGE SCALE GENOMIC DNA]</scope>
    <source>
        <strain evidence="16 17">PY97M</strain>
    </source>
</reference>
<keyword evidence="6 13" id="KW-0547">Nucleotide-binding</keyword>
<evidence type="ECO:0000256" key="12">
    <source>
        <dbReference type="PROSITE-ProRule" id="PRU01251"/>
    </source>
</evidence>
<dbReference type="Gene3D" id="1.10.8.60">
    <property type="match status" value="1"/>
</dbReference>
<comment type="subcellular location">
    <subcellularLocation>
        <location evidence="1 14">Cytoplasm</location>
    </subcellularLocation>
</comment>
<keyword evidence="7 13" id="KW-0067">ATP-binding</keyword>
<evidence type="ECO:0000256" key="7">
    <source>
        <dbReference type="ARBA" id="ARBA00022840"/>
    </source>
</evidence>
<dbReference type="GO" id="GO:0016887">
    <property type="term" value="F:ATP hydrolysis activity"/>
    <property type="evidence" value="ECO:0007669"/>
    <property type="project" value="InterPro"/>
</dbReference>
<keyword evidence="4 14" id="KW-0963">Cytoplasm</keyword>
<dbReference type="InterPro" id="IPR017730">
    <property type="entry name" value="Chaperonin_ClpB"/>
</dbReference>
<feature type="domain" description="Clp R" evidence="15">
    <location>
        <begin position="3"/>
        <end position="146"/>
    </location>
</feature>
<evidence type="ECO:0000313" key="17">
    <source>
        <dbReference type="Proteomes" id="UP000015462"/>
    </source>
</evidence>
<evidence type="ECO:0000256" key="1">
    <source>
        <dbReference type="ARBA" id="ARBA00004496"/>
    </source>
</evidence>
<evidence type="ECO:0000256" key="13">
    <source>
        <dbReference type="RuleBase" id="RU004432"/>
    </source>
</evidence>
<dbReference type="Pfam" id="PF07724">
    <property type="entry name" value="AAA_2"/>
    <property type="match status" value="1"/>
</dbReference>
<dbReference type="InterPro" id="IPR050130">
    <property type="entry name" value="ClpA_ClpB"/>
</dbReference>
<keyword evidence="16" id="KW-0378">Hydrolase</keyword>
<comment type="function">
    <text evidence="14">Part of a stress-induced multi-chaperone system, it is involved in the recovery of the cell from heat-induced damage, in cooperation with DnaK, DnaJ and GrpE.</text>
</comment>
<dbReference type="PANTHER" id="PTHR11638:SF18">
    <property type="entry name" value="HEAT SHOCK PROTEIN 104"/>
    <property type="match status" value="1"/>
</dbReference>
<dbReference type="SMART" id="SM01086">
    <property type="entry name" value="ClpB_D2-small"/>
    <property type="match status" value="1"/>
</dbReference>
<dbReference type="SUPFAM" id="SSF52540">
    <property type="entry name" value="P-loop containing nucleoside triphosphate hydrolases"/>
    <property type="match status" value="2"/>
</dbReference>
<evidence type="ECO:0000256" key="6">
    <source>
        <dbReference type="ARBA" id="ARBA00022741"/>
    </source>
</evidence>
<dbReference type="InterPro" id="IPR018368">
    <property type="entry name" value="ClpA/B_CS1"/>
</dbReference>
<dbReference type="CDD" id="cd19499">
    <property type="entry name" value="RecA-like_ClpB_Hsp104-like"/>
    <property type="match status" value="1"/>
</dbReference>
<dbReference type="Pfam" id="PF02861">
    <property type="entry name" value="Clp_N"/>
    <property type="match status" value="1"/>
</dbReference>
<evidence type="ECO:0000256" key="14">
    <source>
        <dbReference type="RuleBase" id="RU362034"/>
    </source>
</evidence>
<proteinExistence type="inferred from homology"/>
<keyword evidence="9 14" id="KW-0175">Coiled coil</keyword>
<dbReference type="InterPro" id="IPR003959">
    <property type="entry name" value="ATPase_AAA_core"/>
</dbReference>
<evidence type="ECO:0000259" key="15">
    <source>
        <dbReference type="PROSITE" id="PS51903"/>
    </source>
</evidence>
<dbReference type="NCBIfam" id="TIGR03346">
    <property type="entry name" value="chaperone_ClpB"/>
    <property type="match status" value="1"/>
</dbReference>
<dbReference type="FunFam" id="3.40.50.300:FF:000010">
    <property type="entry name" value="Chaperone clpB 1, putative"/>
    <property type="match status" value="1"/>
</dbReference>
<keyword evidence="5 12" id="KW-0677">Repeat</keyword>
<dbReference type="GO" id="GO:0005829">
    <property type="term" value="C:cytosol"/>
    <property type="evidence" value="ECO:0007669"/>
    <property type="project" value="UniProtKB-ARBA"/>
</dbReference>
<evidence type="ECO:0000256" key="10">
    <source>
        <dbReference type="ARBA" id="ARBA00023186"/>
    </source>
</evidence>
<gene>
    <name evidence="14" type="primary">clpB</name>
    <name evidence="16" type="ORF">L196_10894</name>
</gene>
<dbReference type="InterPro" id="IPR003593">
    <property type="entry name" value="AAA+_ATPase"/>
</dbReference>
<dbReference type="Proteomes" id="UP000015462">
    <property type="component" value="Unassembled WGS sequence"/>
</dbReference>
<dbReference type="FunFam" id="3.40.50.300:FF:000025">
    <property type="entry name" value="ATP-dependent Clp protease subunit"/>
    <property type="match status" value="1"/>
</dbReference>
<dbReference type="PROSITE" id="PS00870">
    <property type="entry name" value="CLPAB_1"/>
    <property type="match status" value="1"/>
</dbReference>
<dbReference type="FunFam" id="1.10.1780.10:FF:000003">
    <property type="entry name" value="ATP-dependent chaperone ClpB"/>
    <property type="match status" value="1"/>
</dbReference>
<dbReference type="PRINTS" id="PR00300">
    <property type="entry name" value="CLPPROTEASEA"/>
</dbReference>
<dbReference type="PANTHER" id="PTHR11638">
    <property type="entry name" value="ATP-DEPENDENT CLP PROTEASE"/>
    <property type="match status" value="1"/>
</dbReference>
<name>A0AB33YYN8_9GAMM</name>